<evidence type="ECO:0000313" key="1">
    <source>
        <dbReference type="EMBL" id="KAF5534705.1"/>
    </source>
</evidence>
<dbReference type="Proteomes" id="UP000582016">
    <property type="component" value="Unassembled WGS sequence"/>
</dbReference>
<gene>
    <name evidence="1" type="ORF">FPHYL_13366</name>
</gene>
<evidence type="ECO:0000313" key="2">
    <source>
        <dbReference type="Proteomes" id="UP000582016"/>
    </source>
</evidence>
<accession>A0A8H5ICG6</accession>
<sequence length="179" mass="19835">MEVDKGLLAKGTVVCHLCVTGMKSPSHPSIHWRRNNGSAQFEPEAKSLPEFSPYLSLTLLSFDFPQPSSAKTASAFCWLSFLSLFQYPYKSQTVVKSSRIATMSSNDNSQSSVALNGFQGWESMYQTALRYMDEAGTDSVTTYVCMPGAEDPSVMVIIYRGGSYRTFERLDDVHVNGNN</sequence>
<protein>
    <submittedName>
        <fullName evidence="1">Uncharacterized protein</fullName>
    </submittedName>
</protein>
<keyword evidence="2" id="KW-1185">Reference proteome</keyword>
<reference evidence="1 2" key="1">
    <citation type="submission" date="2020-05" db="EMBL/GenBank/DDBJ databases">
        <title>Identification and distribution of gene clusters putatively required for synthesis of sphingolipid metabolism inhibitors in phylogenetically diverse species of the filamentous fungus Fusarium.</title>
        <authorList>
            <person name="Kim H.-S."/>
            <person name="Busman M."/>
            <person name="Brown D.W."/>
            <person name="Divon H."/>
            <person name="Uhlig S."/>
            <person name="Proctor R.H."/>
        </authorList>
    </citation>
    <scope>NUCLEOTIDE SEQUENCE [LARGE SCALE GENOMIC DNA]</scope>
    <source>
        <strain evidence="1 2">NRRL 13617</strain>
    </source>
</reference>
<name>A0A8H5ICG6_9HYPO</name>
<dbReference type="AlphaFoldDB" id="A0A8H5ICG6"/>
<dbReference type="EMBL" id="JAAOAQ010000776">
    <property type="protein sequence ID" value="KAF5534705.1"/>
    <property type="molecule type" value="Genomic_DNA"/>
</dbReference>
<dbReference type="OrthoDB" id="10447750at2759"/>
<organism evidence="1 2">
    <name type="scientific">Fusarium phyllophilum</name>
    <dbReference type="NCBI Taxonomy" id="47803"/>
    <lineage>
        <taxon>Eukaryota</taxon>
        <taxon>Fungi</taxon>
        <taxon>Dikarya</taxon>
        <taxon>Ascomycota</taxon>
        <taxon>Pezizomycotina</taxon>
        <taxon>Sordariomycetes</taxon>
        <taxon>Hypocreomycetidae</taxon>
        <taxon>Hypocreales</taxon>
        <taxon>Nectriaceae</taxon>
        <taxon>Fusarium</taxon>
        <taxon>Fusarium fujikuroi species complex</taxon>
    </lineage>
</organism>
<comment type="caution">
    <text evidence="1">The sequence shown here is derived from an EMBL/GenBank/DDBJ whole genome shotgun (WGS) entry which is preliminary data.</text>
</comment>
<proteinExistence type="predicted"/>